<evidence type="ECO:0000313" key="5">
    <source>
        <dbReference type="EMBL" id="VYS59107.1"/>
    </source>
</evidence>
<dbReference type="InterPro" id="IPR004364">
    <property type="entry name" value="Aa-tRNA-synt_II"/>
</dbReference>
<feature type="domain" description="Aminoacyl-transfer RNA synthetases class-II family profile" evidence="4">
    <location>
        <begin position="148"/>
        <end position="181"/>
    </location>
</feature>
<dbReference type="GO" id="GO:0006418">
    <property type="term" value="P:tRNA aminoacylation for protein translation"/>
    <property type="evidence" value="ECO:0007669"/>
    <property type="project" value="InterPro"/>
</dbReference>
<dbReference type="Proteomes" id="UP000426265">
    <property type="component" value="Unassembled WGS sequence"/>
</dbReference>
<dbReference type="PROSITE" id="PS50862">
    <property type="entry name" value="AA_TRNA_LIGASE_II"/>
    <property type="match status" value="1"/>
</dbReference>
<dbReference type="Pfam" id="PF00152">
    <property type="entry name" value="tRNA-synt_2"/>
    <property type="match status" value="1"/>
</dbReference>
<dbReference type="PANTHER" id="PTHR42918:SF9">
    <property type="entry name" value="LYSINE--TRNA LIGASE"/>
    <property type="match status" value="1"/>
</dbReference>
<dbReference type="EMBL" id="CACRSJ010000106">
    <property type="protein sequence ID" value="VYS59107.1"/>
    <property type="molecule type" value="Genomic_DNA"/>
</dbReference>
<proteinExistence type="predicted"/>
<keyword evidence="3" id="KW-0067">ATP-binding</keyword>
<evidence type="ECO:0000259" key="4">
    <source>
        <dbReference type="PROSITE" id="PS50862"/>
    </source>
</evidence>
<accession>A0A654FC31</accession>
<sequence>MSFNHGNKWVTIGEENDVLHPYTKENLKLSTIRVKMRSGNEQEELVGEKQEGLLLRLEFTGEVGQSPRPPELLGERVARFWICSSQSGSHRQGTRLPGKDQLKRTVGSSLGSLLRVVMRAALTNQVVQDRQSGDDEAMAMDETFCMALEYGLPPTGSWGMGIDRLLMLLTDSQNIKVFFFPTTKPHD</sequence>
<dbReference type="ExpressionAtlas" id="A0A654FC31">
    <property type="expression patterns" value="baseline"/>
</dbReference>
<name>A0A654FC31_ARATH</name>
<evidence type="ECO:0000256" key="1">
    <source>
        <dbReference type="ARBA" id="ARBA00022598"/>
    </source>
</evidence>
<dbReference type="PANTHER" id="PTHR42918">
    <property type="entry name" value="LYSYL-TRNA SYNTHETASE"/>
    <property type="match status" value="1"/>
</dbReference>
<evidence type="ECO:0000313" key="6">
    <source>
        <dbReference type="Proteomes" id="UP000426265"/>
    </source>
</evidence>
<keyword evidence="1" id="KW-0436">Ligase</keyword>
<protein>
    <recommendedName>
        <fullName evidence="4">Aminoacyl-transfer RNA synthetases class-II family profile domain-containing protein</fullName>
    </recommendedName>
</protein>
<dbReference type="GO" id="GO:0005524">
    <property type="term" value="F:ATP binding"/>
    <property type="evidence" value="ECO:0007669"/>
    <property type="project" value="InterPro"/>
</dbReference>
<dbReference type="InterPro" id="IPR006195">
    <property type="entry name" value="aa-tRNA-synth_II"/>
</dbReference>
<dbReference type="Gene3D" id="3.30.930.10">
    <property type="entry name" value="Bira Bifunctional Protein, Domain 2"/>
    <property type="match status" value="1"/>
</dbReference>
<dbReference type="GO" id="GO:0004812">
    <property type="term" value="F:aminoacyl-tRNA ligase activity"/>
    <property type="evidence" value="ECO:0007669"/>
    <property type="project" value="InterPro"/>
</dbReference>
<reference evidence="5 6" key="1">
    <citation type="submission" date="2019-11" db="EMBL/GenBank/DDBJ databases">
        <authorList>
            <person name="Jiao W.-B."/>
            <person name="Schneeberger K."/>
        </authorList>
    </citation>
    <scope>NUCLEOTIDE SEQUENCE [LARGE SCALE GENOMIC DNA]</scope>
    <source>
        <strain evidence="6">cv. An-1</strain>
    </source>
</reference>
<dbReference type="InterPro" id="IPR045864">
    <property type="entry name" value="aa-tRNA-synth_II/BPL/LPL"/>
</dbReference>
<organism evidence="5 6">
    <name type="scientific">Arabidopsis thaliana</name>
    <name type="common">Mouse-ear cress</name>
    <dbReference type="NCBI Taxonomy" id="3702"/>
    <lineage>
        <taxon>Eukaryota</taxon>
        <taxon>Viridiplantae</taxon>
        <taxon>Streptophyta</taxon>
        <taxon>Embryophyta</taxon>
        <taxon>Tracheophyta</taxon>
        <taxon>Spermatophyta</taxon>
        <taxon>Magnoliopsida</taxon>
        <taxon>eudicotyledons</taxon>
        <taxon>Gunneridae</taxon>
        <taxon>Pentapetalae</taxon>
        <taxon>rosids</taxon>
        <taxon>malvids</taxon>
        <taxon>Brassicales</taxon>
        <taxon>Brassicaceae</taxon>
        <taxon>Camelineae</taxon>
        <taxon>Arabidopsis</taxon>
    </lineage>
</organism>
<gene>
    <name evidence="5" type="ORF">AN1_LOCUS14549</name>
</gene>
<dbReference type="AlphaFoldDB" id="A0A654FC31"/>
<keyword evidence="2" id="KW-0547">Nucleotide-binding</keyword>
<evidence type="ECO:0000256" key="3">
    <source>
        <dbReference type="ARBA" id="ARBA00022840"/>
    </source>
</evidence>
<evidence type="ECO:0000256" key="2">
    <source>
        <dbReference type="ARBA" id="ARBA00022741"/>
    </source>
</evidence>
<dbReference type="SUPFAM" id="SSF55681">
    <property type="entry name" value="Class II aaRS and biotin synthetases"/>
    <property type="match status" value="1"/>
</dbReference>